<protein>
    <submittedName>
        <fullName evidence="3">Uncharacterized protein</fullName>
    </submittedName>
</protein>
<dbReference type="InterPro" id="IPR052420">
    <property type="entry name" value="Espin/Espin-like"/>
</dbReference>
<evidence type="ECO:0000256" key="1">
    <source>
        <dbReference type="ARBA" id="ARBA00022737"/>
    </source>
</evidence>
<name>A0AAW1MWN7_POPJA</name>
<reference evidence="3 4" key="1">
    <citation type="journal article" date="2024" name="BMC Genomics">
        <title>De novo assembly and annotation of Popillia japonica's genome with initial clues to its potential as an invasive pest.</title>
        <authorList>
            <person name="Cucini C."/>
            <person name="Boschi S."/>
            <person name="Funari R."/>
            <person name="Cardaioli E."/>
            <person name="Iannotti N."/>
            <person name="Marturano G."/>
            <person name="Paoli F."/>
            <person name="Bruttini M."/>
            <person name="Carapelli A."/>
            <person name="Frati F."/>
            <person name="Nardi F."/>
        </authorList>
    </citation>
    <scope>NUCLEOTIDE SEQUENCE [LARGE SCALE GENOMIC DNA]</scope>
    <source>
        <strain evidence="3">DMR45628</strain>
    </source>
</reference>
<dbReference type="PANTHER" id="PTHR24153">
    <property type="entry name" value="ESPIN"/>
    <property type="match status" value="1"/>
</dbReference>
<sequence>MVRLYGGLVDRIVASAKHLNSSCSDLTIISLNAELEESSDKTVAHLVNKQRVLPFIPPSFPGSSDSNSLIKPSEYLRSISDKRASICSMRSSLDYEETVTAVVEEIQETISVVSGPPPPPMPEFFKEIPQNVTSGKEHENNKKLQPLSAISIQDLNSVQLRRTDKMTASKTFSAPTRSMSLQCLQSDNYLAQKSDLIAELKMSKDITGIKKMKIEKAKVEQKQEKDMYSEISKQFSVNSFVEKGEHEYFNQRQPSSQTFKVV</sequence>
<gene>
    <name evidence="3" type="ORF">QE152_g4813</name>
</gene>
<evidence type="ECO:0000313" key="4">
    <source>
        <dbReference type="Proteomes" id="UP001458880"/>
    </source>
</evidence>
<keyword evidence="2" id="KW-0040">ANK repeat</keyword>
<dbReference type="AlphaFoldDB" id="A0AAW1MWN7"/>
<keyword evidence="4" id="KW-1185">Reference proteome</keyword>
<dbReference type="EMBL" id="JASPKY010000026">
    <property type="protein sequence ID" value="KAK9751676.1"/>
    <property type="molecule type" value="Genomic_DNA"/>
</dbReference>
<dbReference type="GO" id="GO:0051015">
    <property type="term" value="F:actin filament binding"/>
    <property type="evidence" value="ECO:0007669"/>
    <property type="project" value="TreeGrafter"/>
</dbReference>
<evidence type="ECO:0000313" key="3">
    <source>
        <dbReference type="EMBL" id="KAK9751676.1"/>
    </source>
</evidence>
<organism evidence="3 4">
    <name type="scientific">Popillia japonica</name>
    <name type="common">Japanese beetle</name>
    <dbReference type="NCBI Taxonomy" id="7064"/>
    <lineage>
        <taxon>Eukaryota</taxon>
        <taxon>Metazoa</taxon>
        <taxon>Ecdysozoa</taxon>
        <taxon>Arthropoda</taxon>
        <taxon>Hexapoda</taxon>
        <taxon>Insecta</taxon>
        <taxon>Pterygota</taxon>
        <taxon>Neoptera</taxon>
        <taxon>Endopterygota</taxon>
        <taxon>Coleoptera</taxon>
        <taxon>Polyphaga</taxon>
        <taxon>Scarabaeiformia</taxon>
        <taxon>Scarabaeidae</taxon>
        <taxon>Rutelinae</taxon>
        <taxon>Popillia</taxon>
    </lineage>
</organism>
<dbReference type="GO" id="GO:0051017">
    <property type="term" value="P:actin filament bundle assembly"/>
    <property type="evidence" value="ECO:0007669"/>
    <property type="project" value="TreeGrafter"/>
</dbReference>
<keyword evidence="1" id="KW-0677">Repeat</keyword>
<comment type="caution">
    <text evidence="3">The sequence shown here is derived from an EMBL/GenBank/DDBJ whole genome shotgun (WGS) entry which is preliminary data.</text>
</comment>
<evidence type="ECO:0000256" key="2">
    <source>
        <dbReference type="ARBA" id="ARBA00023043"/>
    </source>
</evidence>
<dbReference type="Proteomes" id="UP001458880">
    <property type="component" value="Unassembled WGS sequence"/>
</dbReference>
<accession>A0AAW1MWN7</accession>
<proteinExistence type="predicted"/>
<dbReference type="PANTHER" id="PTHR24153:SF8">
    <property type="entry name" value="FORKED, ISOFORM F"/>
    <property type="match status" value="1"/>
</dbReference>
<dbReference type="GO" id="GO:0005737">
    <property type="term" value="C:cytoplasm"/>
    <property type="evidence" value="ECO:0007669"/>
    <property type="project" value="TreeGrafter"/>
</dbReference>